<evidence type="ECO:0000256" key="12">
    <source>
        <dbReference type="ARBA" id="ARBA00023163"/>
    </source>
</evidence>
<evidence type="ECO:0000256" key="6">
    <source>
        <dbReference type="ARBA" id="ARBA00022741"/>
    </source>
</evidence>
<evidence type="ECO:0000256" key="1">
    <source>
        <dbReference type="ARBA" id="ARBA00004496"/>
    </source>
</evidence>
<dbReference type="Proteomes" id="UP000319143">
    <property type="component" value="Unassembled WGS sequence"/>
</dbReference>
<dbReference type="InterPro" id="IPR058031">
    <property type="entry name" value="AAA_lid_NorR"/>
</dbReference>
<keyword evidence="6" id="KW-0547">Nucleotide-binding</keyword>
<dbReference type="EMBL" id="SJPV01000012">
    <property type="protein sequence ID" value="TWU32453.1"/>
    <property type="molecule type" value="Genomic_DNA"/>
</dbReference>
<evidence type="ECO:0000256" key="13">
    <source>
        <dbReference type="ARBA" id="ARBA00023231"/>
    </source>
</evidence>
<dbReference type="GO" id="GO:0043565">
    <property type="term" value="F:sequence-specific DNA binding"/>
    <property type="evidence" value="ECO:0007669"/>
    <property type="project" value="InterPro"/>
</dbReference>
<dbReference type="FunFam" id="3.40.50.300:FF:000006">
    <property type="entry name" value="DNA-binding transcriptional regulator NtrC"/>
    <property type="match status" value="1"/>
</dbReference>
<feature type="domain" description="Response regulatory" evidence="18">
    <location>
        <begin position="3"/>
        <end position="117"/>
    </location>
</feature>
<dbReference type="Pfam" id="PF25601">
    <property type="entry name" value="AAA_lid_14"/>
    <property type="match status" value="1"/>
</dbReference>
<name>A0A5C6D5M3_9BACT</name>
<evidence type="ECO:0000256" key="16">
    <source>
        <dbReference type="PROSITE-ProRule" id="PRU00169"/>
    </source>
</evidence>
<sequence>MPKLLIVDDEPNVLYSLKKCLETESLQIVTAATGETGIGAVSEHRPDAVILDVRLPDMSGLDAFSIIHEIDARIPVIIITAYSTTETAIEAMKRGAFEYLLKPVEFEKLLATVDSAIEISLMSRTPATFGISDGDDVSADQIVGRSTAMQEVYKSIGQVAPQDVNALILGESGTGKEMIARAIYQHSRRSDRPFLAINCAALPENLLESELFGHERGSFTGADRRRIGKFEQVNRGTIFLDEIGDMTPATQAKVLRLLQDGSLERVGSNETIKVDVRIIAATNRSLLEMVKDGDFREDLYYRLSVFVIQLPALRDRTDDIPVLVRHFVNLFSRAMDKQIRSIAPEAMARLEQYRWPGNVRELQSAIKHSLVRNVGEVLTVNSLPTAICGSEMGDSGEVTAKLDLANIRQHVSDRLRHDPTNLYHQLHSEVDRILLTETLNHVDGNQAQASEILGIARSTLRTKINDLGLRFEKRYTENP</sequence>
<dbReference type="SUPFAM" id="SSF46689">
    <property type="entry name" value="Homeodomain-like"/>
    <property type="match status" value="1"/>
</dbReference>
<keyword evidence="8" id="KW-0902">Two-component regulatory system</keyword>
<keyword evidence="12" id="KW-0804">Transcription</keyword>
<keyword evidence="4" id="KW-0678">Repressor</keyword>
<dbReference type="RefSeq" id="WP_231615933.1">
    <property type="nucleotide sequence ID" value="NZ_SJPV01000012.1"/>
</dbReference>
<feature type="modified residue" description="4-aspartylphosphate" evidence="16">
    <location>
        <position position="52"/>
    </location>
</feature>
<dbReference type="PROSITE" id="PS50110">
    <property type="entry name" value="RESPONSE_REGULATORY"/>
    <property type="match status" value="1"/>
</dbReference>
<evidence type="ECO:0000256" key="3">
    <source>
        <dbReference type="ARBA" id="ARBA00022490"/>
    </source>
</evidence>
<dbReference type="PROSITE" id="PS50045">
    <property type="entry name" value="SIGMA54_INTERACT_4"/>
    <property type="match status" value="1"/>
</dbReference>
<evidence type="ECO:0000256" key="14">
    <source>
        <dbReference type="ARBA" id="ARBA00029881"/>
    </source>
</evidence>
<dbReference type="PANTHER" id="PTHR32071:SF95">
    <property type="entry name" value="DNA-BINDING TRANSCRIPTIONAL REGULATOR NTRC"/>
    <property type="match status" value="1"/>
</dbReference>
<keyword evidence="13" id="KW-0535">Nitrogen fixation</keyword>
<dbReference type="SUPFAM" id="SSF52540">
    <property type="entry name" value="P-loop containing nucleoside triphosphate hydrolases"/>
    <property type="match status" value="1"/>
</dbReference>
<reference evidence="19 20" key="1">
    <citation type="submission" date="2019-02" db="EMBL/GenBank/DDBJ databases">
        <title>Deep-cultivation of Planctomycetes and their phenomic and genomic characterization uncovers novel biology.</title>
        <authorList>
            <person name="Wiegand S."/>
            <person name="Jogler M."/>
            <person name="Boedeker C."/>
            <person name="Pinto D."/>
            <person name="Vollmers J."/>
            <person name="Rivas-Marin E."/>
            <person name="Kohn T."/>
            <person name="Peeters S.H."/>
            <person name="Heuer A."/>
            <person name="Rast P."/>
            <person name="Oberbeckmann S."/>
            <person name="Bunk B."/>
            <person name="Jeske O."/>
            <person name="Meyerdierks A."/>
            <person name="Storesund J.E."/>
            <person name="Kallscheuer N."/>
            <person name="Luecker S."/>
            <person name="Lage O.M."/>
            <person name="Pohl T."/>
            <person name="Merkel B.J."/>
            <person name="Hornburger P."/>
            <person name="Mueller R.-W."/>
            <person name="Bruemmer F."/>
            <person name="Labrenz M."/>
            <person name="Spormann A.M."/>
            <person name="Op Den Camp H."/>
            <person name="Overmann J."/>
            <person name="Amann R."/>
            <person name="Jetten M.S.M."/>
            <person name="Mascher T."/>
            <person name="Medema M.H."/>
            <person name="Devos D.P."/>
            <person name="Kaster A.-K."/>
            <person name="Ovreas L."/>
            <person name="Rohde M."/>
            <person name="Galperin M.Y."/>
            <person name="Jogler C."/>
        </authorList>
    </citation>
    <scope>NUCLEOTIDE SEQUENCE [LARGE SCALE GENOMIC DNA]</scope>
    <source>
        <strain evidence="19 20">Poly41</strain>
    </source>
</reference>
<gene>
    <name evidence="19" type="primary">zraR_10</name>
    <name evidence="19" type="ORF">Poly41_54310</name>
</gene>
<dbReference type="Pfam" id="PF00072">
    <property type="entry name" value="Response_reg"/>
    <property type="match status" value="1"/>
</dbReference>
<dbReference type="Gene3D" id="1.10.8.60">
    <property type="match status" value="1"/>
</dbReference>
<dbReference type="GO" id="GO:0005524">
    <property type="term" value="F:ATP binding"/>
    <property type="evidence" value="ECO:0007669"/>
    <property type="project" value="UniProtKB-KW"/>
</dbReference>
<keyword evidence="7" id="KW-0067">ATP-binding</keyword>
<dbReference type="SUPFAM" id="SSF52172">
    <property type="entry name" value="CheY-like"/>
    <property type="match status" value="1"/>
</dbReference>
<evidence type="ECO:0000256" key="7">
    <source>
        <dbReference type="ARBA" id="ARBA00022840"/>
    </source>
</evidence>
<keyword evidence="11" id="KW-0010">Activator</keyword>
<evidence type="ECO:0000256" key="8">
    <source>
        <dbReference type="ARBA" id="ARBA00023012"/>
    </source>
</evidence>
<protein>
    <recommendedName>
        <fullName evidence="2">DNA-binding transcriptional regulator NtrC</fullName>
    </recommendedName>
    <alternativeName>
        <fullName evidence="14">Nitrogen regulation protein NR(I)</fullName>
    </alternativeName>
    <alternativeName>
        <fullName evidence="15">Nitrogen regulator I</fullName>
    </alternativeName>
</protein>
<evidence type="ECO:0000259" key="17">
    <source>
        <dbReference type="PROSITE" id="PS50045"/>
    </source>
</evidence>
<keyword evidence="5 16" id="KW-0597">Phosphoprotein</keyword>
<dbReference type="Gene3D" id="1.10.10.60">
    <property type="entry name" value="Homeodomain-like"/>
    <property type="match status" value="1"/>
</dbReference>
<comment type="subcellular location">
    <subcellularLocation>
        <location evidence="1">Cytoplasm</location>
    </subcellularLocation>
</comment>
<dbReference type="CDD" id="cd00009">
    <property type="entry name" value="AAA"/>
    <property type="match status" value="1"/>
</dbReference>
<dbReference type="Pfam" id="PF00158">
    <property type="entry name" value="Sigma54_activat"/>
    <property type="match status" value="1"/>
</dbReference>
<organism evidence="19 20">
    <name type="scientific">Novipirellula artificiosorum</name>
    <dbReference type="NCBI Taxonomy" id="2528016"/>
    <lineage>
        <taxon>Bacteria</taxon>
        <taxon>Pseudomonadati</taxon>
        <taxon>Planctomycetota</taxon>
        <taxon>Planctomycetia</taxon>
        <taxon>Pirellulales</taxon>
        <taxon>Pirellulaceae</taxon>
        <taxon>Novipirellula</taxon>
    </lineage>
</organism>
<dbReference type="GO" id="GO:0006355">
    <property type="term" value="P:regulation of DNA-templated transcription"/>
    <property type="evidence" value="ECO:0007669"/>
    <property type="project" value="InterPro"/>
</dbReference>
<dbReference type="SMART" id="SM00448">
    <property type="entry name" value="REC"/>
    <property type="match status" value="1"/>
</dbReference>
<evidence type="ECO:0000259" key="18">
    <source>
        <dbReference type="PROSITE" id="PS50110"/>
    </source>
</evidence>
<evidence type="ECO:0000256" key="2">
    <source>
        <dbReference type="ARBA" id="ARBA00019059"/>
    </source>
</evidence>
<keyword evidence="9" id="KW-0805">Transcription regulation</keyword>
<evidence type="ECO:0000313" key="19">
    <source>
        <dbReference type="EMBL" id="TWU32453.1"/>
    </source>
</evidence>
<keyword evidence="20" id="KW-1185">Reference proteome</keyword>
<dbReference type="PANTHER" id="PTHR32071">
    <property type="entry name" value="TRANSCRIPTIONAL REGULATORY PROTEIN"/>
    <property type="match status" value="1"/>
</dbReference>
<dbReference type="AlphaFoldDB" id="A0A5C6D5M3"/>
<accession>A0A5C6D5M3</accession>
<proteinExistence type="predicted"/>
<evidence type="ECO:0000256" key="5">
    <source>
        <dbReference type="ARBA" id="ARBA00022553"/>
    </source>
</evidence>
<evidence type="ECO:0000313" key="20">
    <source>
        <dbReference type="Proteomes" id="UP000319143"/>
    </source>
</evidence>
<keyword evidence="10" id="KW-0238">DNA-binding</keyword>
<evidence type="ECO:0000256" key="11">
    <source>
        <dbReference type="ARBA" id="ARBA00023159"/>
    </source>
</evidence>
<evidence type="ECO:0000256" key="9">
    <source>
        <dbReference type="ARBA" id="ARBA00023015"/>
    </source>
</evidence>
<dbReference type="GO" id="GO:0000160">
    <property type="term" value="P:phosphorelay signal transduction system"/>
    <property type="evidence" value="ECO:0007669"/>
    <property type="project" value="UniProtKB-KW"/>
</dbReference>
<dbReference type="InterPro" id="IPR003593">
    <property type="entry name" value="AAA+_ATPase"/>
</dbReference>
<dbReference type="InterPro" id="IPR002197">
    <property type="entry name" value="HTH_Fis"/>
</dbReference>
<dbReference type="Pfam" id="PF02954">
    <property type="entry name" value="HTH_8"/>
    <property type="match status" value="1"/>
</dbReference>
<evidence type="ECO:0000256" key="15">
    <source>
        <dbReference type="ARBA" id="ARBA00031910"/>
    </source>
</evidence>
<dbReference type="SMART" id="SM00382">
    <property type="entry name" value="AAA"/>
    <property type="match status" value="1"/>
</dbReference>
<evidence type="ECO:0000256" key="4">
    <source>
        <dbReference type="ARBA" id="ARBA00022491"/>
    </source>
</evidence>
<dbReference type="InterPro" id="IPR002078">
    <property type="entry name" value="Sigma_54_int"/>
</dbReference>
<dbReference type="InterPro" id="IPR009057">
    <property type="entry name" value="Homeodomain-like_sf"/>
</dbReference>
<comment type="caution">
    <text evidence="19">The sequence shown here is derived from an EMBL/GenBank/DDBJ whole genome shotgun (WGS) entry which is preliminary data.</text>
</comment>
<evidence type="ECO:0000256" key="10">
    <source>
        <dbReference type="ARBA" id="ARBA00023125"/>
    </source>
</evidence>
<feature type="domain" description="Sigma-54 factor interaction" evidence="17">
    <location>
        <begin position="142"/>
        <end position="371"/>
    </location>
</feature>
<dbReference type="Gene3D" id="3.40.50.2300">
    <property type="match status" value="1"/>
</dbReference>
<dbReference type="Gene3D" id="3.40.50.300">
    <property type="entry name" value="P-loop containing nucleotide triphosphate hydrolases"/>
    <property type="match status" value="1"/>
</dbReference>
<dbReference type="InterPro" id="IPR011006">
    <property type="entry name" value="CheY-like_superfamily"/>
</dbReference>
<dbReference type="InterPro" id="IPR027417">
    <property type="entry name" value="P-loop_NTPase"/>
</dbReference>
<dbReference type="PRINTS" id="PR01590">
    <property type="entry name" value="HTHFIS"/>
</dbReference>
<dbReference type="GO" id="GO:0005737">
    <property type="term" value="C:cytoplasm"/>
    <property type="evidence" value="ECO:0007669"/>
    <property type="project" value="UniProtKB-SubCell"/>
</dbReference>
<dbReference type="InterPro" id="IPR001789">
    <property type="entry name" value="Sig_transdc_resp-reg_receiver"/>
</dbReference>
<keyword evidence="3" id="KW-0963">Cytoplasm</keyword>